<evidence type="ECO:0000256" key="4">
    <source>
        <dbReference type="SAM" id="MobiDB-lite"/>
    </source>
</evidence>
<dbReference type="Pfam" id="PF00005">
    <property type="entry name" value="ABC_tran"/>
    <property type="match status" value="2"/>
</dbReference>
<dbReference type="PANTHER" id="PTHR19211">
    <property type="entry name" value="ATP-BINDING TRANSPORT PROTEIN-RELATED"/>
    <property type="match status" value="1"/>
</dbReference>
<sequence length="533" mass="57176">MLRMTEVARVYGDEMVFEGVNLEISADERLALIGENGSGKSTLLRVLAGLDMPDAGVVTRAGRVALLAQHTEIGAGTLLDAVTPPELQRARRAFEVASAGLEYADDAAVHTFAEAEEAYRLAGGYDFGARAAGVLGGLGLEADLDSTQLSGGQTRRMMLARLLLSPADVYLLDEPTNHLDADGAAWLEGWIRDSAAAFVLASHDRAFLDAVAGRTAELERGTLTVYPGAYTVAMELKATLREAQERDYAAFKRKRAALEEEQRRQASKGGVEENRRRAKDNDKFRSTHKAERGQQIFSARAKAMQKQIERLDAEATAKPFQDRRAVRLDLPAAPHGPCEVLSVRELGVCRGGQAILRGVDLEVRRGDRIALTGPNGGGKSTLLGALLGTLPHRGEVRWGPGLTLYTAGQHGEELSGLETVGDALLDANAELTPHQLYEVAAGLGLPGGPSFPLAGLSGGQRTRLSLARLSVTRAQVLVLDEPTNHLDIRAIEALEALLLDFPGTVLLASHDRALIGRVATRVWTVDGGEVRED</sequence>
<dbReference type="Gene3D" id="3.40.50.300">
    <property type="entry name" value="P-loop containing nucleotide triphosphate hydrolases"/>
    <property type="match status" value="2"/>
</dbReference>
<dbReference type="AlphaFoldDB" id="A0A7W8JZX6"/>
<dbReference type="Proteomes" id="UP000552709">
    <property type="component" value="Unassembled WGS sequence"/>
</dbReference>
<feature type="region of interest" description="Disordered" evidence="4">
    <location>
        <begin position="259"/>
        <end position="291"/>
    </location>
</feature>
<dbReference type="InterPro" id="IPR017871">
    <property type="entry name" value="ABC_transporter-like_CS"/>
</dbReference>
<evidence type="ECO:0000259" key="5">
    <source>
        <dbReference type="PROSITE" id="PS50893"/>
    </source>
</evidence>
<dbReference type="GO" id="GO:0005524">
    <property type="term" value="F:ATP binding"/>
    <property type="evidence" value="ECO:0007669"/>
    <property type="project" value="UniProtKB-KW"/>
</dbReference>
<feature type="domain" description="ABC transporter" evidence="5">
    <location>
        <begin position="341"/>
        <end position="533"/>
    </location>
</feature>
<evidence type="ECO:0000313" key="6">
    <source>
        <dbReference type="EMBL" id="MBB5364704.1"/>
    </source>
</evidence>
<dbReference type="InterPro" id="IPR003593">
    <property type="entry name" value="AAA+_ATPase"/>
</dbReference>
<dbReference type="CDD" id="cd03221">
    <property type="entry name" value="ABCF_EF-3"/>
    <property type="match status" value="2"/>
</dbReference>
<name>A0A7W8JZX6_9DEIO</name>
<protein>
    <submittedName>
        <fullName evidence="6">ATPase subunit of ABC transporter with duplicated ATPase domains</fullName>
    </submittedName>
</protein>
<dbReference type="PANTHER" id="PTHR19211:SF123">
    <property type="entry name" value="ABC TRANSPORTER"/>
    <property type="match status" value="1"/>
</dbReference>
<dbReference type="SMART" id="SM00382">
    <property type="entry name" value="AAA"/>
    <property type="match status" value="2"/>
</dbReference>
<dbReference type="PROSITE" id="PS00211">
    <property type="entry name" value="ABC_TRANSPORTER_1"/>
    <property type="match status" value="1"/>
</dbReference>
<keyword evidence="3" id="KW-0067">ATP-binding</keyword>
<dbReference type="InterPro" id="IPR003439">
    <property type="entry name" value="ABC_transporter-like_ATP-bd"/>
</dbReference>
<feature type="domain" description="ABC transporter" evidence="5">
    <location>
        <begin position="2"/>
        <end position="245"/>
    </location>
</feature>
<evidence type="ECO:0000313" key="7">
    <source>
        <dbReference type="Proteomes" id="UP000552709"/>
    </source>
</evidence>
<keyword evidence="2" id="KW-0547">Nucleotide-binding</keyword>
<dbReference type="SUPFAM" id="SSF52540">
    <property type="entry name" value="P-loop containing nucleoside triphosphate hydrolases"/>
    <property type="match status" value="2"/>
</dbReference>
<dbReference type="InterPro" id="IPR027417">
    <property type="entry name" value="P-loop_NTPase"/>
</dbReference>
<keyword evidence="1" id="KW-0677">Repeat</keyword>
<evidence type="ECO:0000256" key="2">
    <source>
        <dbReference type="ARBA" id="ARBA00022741"/>
    </source>
</evidence>
<keyword evidence="7" id="KW-1185">Reference proteome</keyword>
<reference evidence="6 7" key="1">
    <citation type="submission" date="2020-08" db="EMBL/GenBank/DDBJ databases">
        <title>Genomic Encyclopedia of Type Strains, Phase IV (KMG-IV): sequencing the most valuable type-strain genomes for metagenomic binning, comparative biology and taxonomic classification.</title>
        <authorList>
            <person name="Goeker M."/>
        </authorList>
    </citation>
    <scope>NUCLEOTIDE SEQUENCE [LARGE SCALE GENOMIC DNA]</scope>
    <source>
        <strain evidence="6 7">DSM 27939</strain>
    </source>
</reference>
<dbReference type="FunFam" id="3.40.50.300:FF:000011">
    <property type="entry name" value="Putative ABC transporter ATP-binding component"/>
    <property type="match status" value="1"/>
</dbReference>
<evidence type="ECO:0000256" key="1">
    <source>
        <dbReference type="ARBA" id="ARBA00022737"/>
    </source>
</evidence>
<dbReference type="InterPro" id="IPR050611">
    <property type="entry name" value="ABCF"/>
</dbReference>
<organism evidence="6 7">
    <name type="scientific">Deinococcus humi</name>
    <dbReference type="NCBI Taxonomy" id="662880"/>
    <lineage>
        <taxon>Bacteria</taxon>
        <taxon>Thermotogati</taxon>
        <taxon>Deinococcota</taxon>
        <taxon>Deinococci</taxon>
        <taxon>Deinococcales</taxon>
        <taxon>Deinococcaceae</taxon>
        <taxon>Deinococcus</taxon>
    </lineage>
</organism>
<evidence type="ECO:0000256" key="3">
    <source>
        <dbReference type="ARBA" id="ARBA00022840"/>
    </source>
</evidence>
<accession>A0A7W8JZX6</accession>
<dbReference type="GO" id="GO:0016887">
    <property type="term" value="F:ATP hydrolysis activity"/>
    <property type="evidence" value="ECO:0007669"/>
    <property type="project" value="InterPro"/>
</dbReference>
<dbReference type="EMBL" id="JACHFL010000012">
    <property type="protein sequence ID" value="MBB5364704.1"/>
    <property type="molecule type" value="Genomic_DNA"/>
</dbReference>
<gene>
    <name evidence="6" type="ORF">HNQ08_003817</name>
</gene>
<proteinExistence type="predicted"/>
<comment type="caution">
    <text evidence="6">The sequence shown here is derived from an EMBL/GenBank/DDBJ whole genome shotgun (WGS) entry which is preliminary data.</text>
</comment>
<dbReference type="PROSITE" id="PS50893">
    <property type="entry name" value="ABC_TRANSPORTER_2"/>
    <property type="match status" value="2"/>
</dbReference>